<evidence type="ECO:0000256" key="4">
    <source>
        <dbReference type="ARBA" id="ARBA00023212"/>
    </source>
</evidence>
<dbReference type="CDD" id="cd23767">
    <property type="entry name" value="IQCD"/>
    <property type="match status" value="1"/>
</dbReference>
<evidence type="ECO:0000256" key="2">
    <source>
        <dbReference type="ARBA" id="ARBA00022741"/>
    </source>
</evidence>
<dbReference type="PROSITE" id="PS50067">
    <property type="entry name" value="KINESIN_MOTOR_2"/>
    <property type="match status" value="1"/>
</dbReference>
<keyword evidence="9" id="KW-1185">Reference proteome</keyword>
<dbReference type="Proteomes" id="UP000275408">
    <property type="component" value="Unassembled WGS sequence"/>
</dbReference>
<dbReference type="InterPro" id="IPR027640">
    <property type="entry name" value="Kinesin-like_fam"/>
</dbReference>
<evidence type="ECO:0000256" key="6">
    <source>
        <dbReference type="SAM" id="MobiDB-lite"/>
    </source>
</evidence>
<feature type="region of interest" description="Disordered" evidence="6">
    <location>
        <begin position="826"/>
        <end position="864"/>
    </location>
</feature>
<evidence type="ECO:0000313" key="8">
    <source>
        <dbReference type="EMBL" id="RMX48252.1"/>
    </source>
</evidence>
<comment type="caution">
    <text evidence="8">The sequence shown here is derived from an EMBL/GenBank/DDBJ whole genome shotgun (WGS) entry which is preliminary data.</text>
</comment>
<name>A0A3M6U3M3_POCDA</name>
<dbReference type="GO" id="GO:0007018">
    <property type="term" value="P:microtubule-based movement"/>
    <property type="evidence" value="ECO:0007669"/>
    <property type="project" value="InterPro"/>
</dbReference>
<dbReference type="EMBL" id="RCHS01002303">
    <property type="protein sequence ID" value="RMX48252.1"/>
    <property type="molecule type" value="Genomic_DNA"/>
</dbReference>
<keyword evidence="2 5" id="KW-0547">Nucleotide-binding</keyword>
<comment type="similarity">
    <text evidence="5">Belongs to the TRAFAC class myosin-kinesin ATPase superfamily. Kinesin family.</text>
</comment>
<proteinExistence type="inferred from homology"/>
<comment type="subcellular location">
    <subcellularLocation>
        <location evidence="1">Cytoplasm</location>
        <location evidence="1">Cytoskeleton</location>
    </subcellularLocation>
</comment>
<feature type="region of interest" description="Disordered" evidence="6">
    <location>
        <begin position="917"/>
        <end position="947"/>
    </location>
</feature>
<dbReference type="PANTHER" id="PTHR47968:SF67">
    <property type="entry name" value="KINESIN MOTOR DOMAIN-CONTAINING PROTEIN"/>
    <property type="match status" value="1"/>
</dbReference>
<dbReference type="GO" id="GO:0003777">
    <property type="term" value="F:microtubule motor activity"/>
    <property type="evidence" value="ECO:0007669"/>
    <property type="project" value="InterPro"/>
</dbReference>
<evidence type="ECO:0000259" key="7">
    <source>
        <dbReference type="PROSITE" id="PS50067"/>
    </source>
</evidence>
<dbReference type="PRINTS" id="PR00380">
    <property type="entry name" value="KINESINHEAVY"/>
</dbReference>
<feature type="binding site" evidence="5">
    <location>
        <begin position="93"/>
        <end position="100"/>
    </location>
    <ligand>
        <name>ATP</name>
        <dbReference type="ChEBI" id="CHEBI:30616"/>
    </ligand>
</feature>
<feature type="region of interest" description="Disordered" evidence="6">
    <location>
        <begin position="516"/>
        <end position="538"/>
    </location>
</feature>
<feature type="region of interest" description="Disordered" evidence="6">
    <location>
        <begin position="563"/>
        <end position="608"/>
    </location>
</feature>
<feature type="compositionally biased region" description="Polar residues" evidence="6">
    <location>
        <begin position="563"/>
        <end position="573"/>
    </location>
</feature>
<dbReference type="InterPro" id="IPR036961">
    <property type="entry name" value="Kinesin_motor_dom_sf"/>
</dbReference>
<evidence type="ECO:0000313" key="9">
    <source>
        <dbReference type="Proteomes" id="UP000275408"/>
    </source>
</evidence>
<dbReference type="SUPFAM" id="SSF52540">
    <property type="entry name" value="P-loop containing nucleoside triphosphate hydrolases"/>
    <property type="match status" value="1"/>
</dbReference>
<dbReference type="SMART" id="SM00129">
    <property type="entry name" value="KISc"/>
    <property type="match status" value="1"/>
</dbReference>
<dbReference type="OrthoDB" id="5988790at2759"/>
<dbReference type="InterPro" id="IPR019821">
    <property type="entry name" value="Kinesin_motor_CS"/>
</dbReference>
<dbReference type="PROSITE" id="PS00411">
    <property type="entry name" value="KINESIN_MOTOR_1"/>
    <property type="match status" value="1"/>
</dbReference>
<dbReference type="Pfam" id="PF00225">
    <property type="entry name" value="Kinesin"/>
    <property type="match status" value="2"/>
</dbReference>
<dbReference type="STRING" id="46731.A0A3M6U3M3"/>
<evidence type="ECO:0000256" key="5">
    <source>
        <dbReference type="PROSITE-ProRule" id="PRU00283"/>
    </source>
</evidence>
<dbReference type="GO" id="GO:0008017">
    <property type="term" value="F:microtubule binding"/>
    <property type="evidence" value="ECO:0007669"/>
    <property type="project" value="InterPro"/>
</dbReference>
<protein>
    <recommendedName>
        <fullName evidence="7">Kinesin motor domain-containing protein</fullName>
    </recommendedName>
</protein>
<dbReference type="PANTHER" id="PTHR47968">
    <property type="entry name" value="CENTROMERE PROTEIN E"/>
    <property type="match status" value="1"/>
</dbReference>
<reference evidence="8 9" key="1">
    <citation type="journal article" date="2018" name="Sci. Rep.">
        <title>Comparative analysis of the Pocillopora damicornis genome highlights role of immune system in coral evolution.</title>
        <authorList>
            <person name="Cunning R."/>
            <person name="Bay R.A."/>
            <person name="Gillette P."/>
            <person name="Baker A.C."/>
            <person name="Traylor-Knowles N."/>
        </authorList>
    </citation>
    <scope>NUCLEOTIDE SEQUENCE [LARGE SCALE GENOMIC DNA]</scope>
    <source>
        <strain evidence="8">RSMAS</strain>
        <tissue evidence="8">Whole animal</tissue>
    </source>
</reference>
<dbReference type="InterPro" id="IPR027417">
    <property type="entry name" value="P-loop_NTPase"/>
</dbReference>
<keyword evidence="4" id="KW-0206">Cytoskeleton</keyword>
<feature type="compositionally biased region" description="Basic and acidic residues" evidence="6">
    <location>
        <begin position="574"/>
        <end position="587"/>
    </location>
</feature>
<feature type="compositionally biased region" description="Polar residues" evidence="6">
    <location>
        <begin position="831"/>
        <end position="856"/>
    </location>
</feature>
<dbReference type="AlphaFoldDB" id="A0A3M6U3M3"/>
<sequence length="1060" mass="119146">MANIKVFARLKPCQNINQELIRYEDEAICIQSRREVTSHSISSGSSNLPESIRFRFAHVFGTDSSQNNVFDVAAKDIVKGFMEGYNGTIFAYGQTGAGKTYTIQGEIESVTSLVFCFFSPVRSNNNGIILQSLSMIFDHISQVEHETISIHVSFMEIYKEMAFDLLGFIQGKDTGKAKQVLVTMAGDGVCHLHGISHHHVQSFDEAAGLYQLGMACCKTAETPDNKRSSRSHTVFSIKMLRQRPGEEIFLRSKLILVDLAGSEQVGKSGSDRKQHSESKYSNLSLHHLETVIIALQRFRMRCMRKKQTGKYLCHSSSAIMQQTRDAALIPKPALSAKLKSASAFELGKESVSSHSSDCDQTHVPYGNSLLTMILQDSLGGNCNTAMITALSLDEENLPETIATCRVAQRVARILNKPVRNEEIDKNMVIRRLQKTLAKLHLELAHYKKQNKLLFLPLEHQNSLNDEEDCVVVMQAFLAGRIRDPVSHGIDTPTKFRTSLRYLRRVLGEVRTQCLDDKDSGVRTGSEPASPLTSEGENDGHLVSSFIEKLPFPVGDLSQHRESITTQESGISFTTEHEGPTTDGKEYSSPDYPYRTPQRPGPENGQPCTQTSLHKIRERRKLHQRDASVGTDQPVEEKDVTIAELELERETLWDKSKTFTSRLMDQRARLVMMSRQGNPPEELENEKIAEFQLEKKKRDVESKLSSVIKKLADLKHTERARQLSQPNQCHQVPANTVEKLKLKEQCTRQKLLSRREQMKSLVFSSCTQSHQQVPSTASFCSGSVYDSSLSRPSSTTLPKPESDIRYLCRTPPGSSISSTSSSHCRVLRGKPTASSRAPSCCSHQTWRMPSCSQSSLSKRGDSSKRLSLSRDVKCRTLENASKACPLVQYMSNSHRALYHKSTFPRRIDSDGFCSLRGTKRIQRTESKKQVKPPNNEPNVSRSSSSVPLELDRHVANLSEKDRVITLPPDETVPERVSVALDHSDHNDEEDKLTNLENFHQVGSGQATGNKAGEEPNFTSVILLKSREEKKRRMEIRKFFNAAEVIQRTWRTHKRKKKGEKS</sequence>
<dbReference type="InterPro" id="IPR001752">
    <property type="entry name" value="Kinesin_motor_dom"/>
</dbReference>
<keyword evidence="5" id="KW-0505">Motor protein</keyword>
<keyword evidence="4" id="KW-0963">Cytoplasm</keyword>
<dbReference type="GO" id="GO:0005856">
    <property type="term" value="C:cytoskeleton"/>
    <property type="evidence" value="ECO:0007669"/>
    <property type="project" value="UniProtKB-SubCell"/>
</dbReference>
<evidence type="ECO:0000256" key="3">
    <source>
        <dbReference type="ARBA" id="ARBA00022840"/>
    </source>
</evidence>
<dbReference type="GO" id="GO:0005524">
    <property type="term" value="F:ATP binding"/>
    <property type="evidence" value="ECO:0007669"/>
    <property type="project" value="UniProtKB-UniRule"/>
</dbReference>
<feature type="compositionally biased region" description="Polar residues" evidence="6">
    <location>
        <begin position="935"/>
        <end position="945"/>
    </location>
</feature>
<feature type="domain" description="Kinesin motor" evidence="7">
    <location>
        <begin position="3"/>
        <end position="413"/>
    </location>
</feature>
<accession>A0A3M6U3M3</accession>
<dbReference type="Gene3D" id="3.40.850.10">
    <property type="entry name" value="Kinesin motor domain"/>
    <property type="match status" value="1"/>
</dbReference>
<keyword evidence="3 5" id="KW-0067">ATP-binding</keyword>
<gene>
    <name evidence="8" type="ORF">pdam_00005463</name>
</gene>
<evidence type="ECO:0000256" key="1">
    <source>
        <dbReference type="ARBA" id="ARBA00004245"/>
    </source>
</evidence>
<organism evidence="8 9">
    <name type="scientific">Pocillopora damicornis</name>
    <name type="common">Cauliflower coral</name>
    <name type="synonym">Millepora damicornis</name>
    <dbReference type="NCBI Taxonomy" id="46731"/>
    <lineage>
        <taxon>Eukaryota</taxon>
        <taxon>Metazoa</taxon>
        <taxon>Cnidaria</taxon>
        <taxon>Anthozoa</taxon>
        <taxon>Hexacorallia</taxon>
        <taxon>Scleractinia</taxon>
        <taxon>Astrocoeniina</taxon>
        <taxon>Pocilloporidae</taxon>
        <taxon>Pocillopora</taxon>
    </lineage>
</organism>